<proteinExistence type="predicted"/>
<reference evidence="1" key="1">
    <citation type="submission" date="2023-08" db="EMBL/GenBank/DDBJ databases">
        <title>Black Yeasts Isolated from many extreme environments.</title>
        <authorList>
            <person name="Coleine C."/>
            <person name="Stajich J.E."/>
            <person name="Selbmann L."/>
        </authorList>
    </citation>
    <scope>NUCLEOTIDE SEQUENCE</scope>
    <source>
        <strain evidence="1">CCFEE 5810</strain>
    </source>
</reference>
<gene>
    <name evidence="1" type="ORF">LTR97_000388</name>
</gene>
<dbReference type="EMBL" id="JAVRQU010000001">
    <property type="protein sequence ID" value="KAK5707849.1"/>
    <property type="molecule type" value="Genomic_DNA"/>
</dbReference>
<accession>A0AAN8A5R4</accession>
<sequence length="109" mass="12165">MEIPWRTVSSFEEIIELQGKVRVMPKTKAATVDAAKAKLIKLDNCHQAGRGAVGVIHFPTIPGFGARMLECCFNDKGSVATNQVVAQKWRRFKPVTTRADQLKRVNREA</sequence>
<dbReference type="Proteomes" id="UP001310594">
    <property type="component" value="Unassembled WGS sequence"/>
</dbReference>
<name>A0AAN8A5R4_9PEZI</name>
<evidence type="ECO:0000313" key="1">
    <source>
        <dbReference type="EMBL" id="KAK5707849.1"/>
    </source>
</evidence>
<organism evidence="1 2">
    <name type="scientific">Elasticomyces elasticus</name>
    <dbReference type="NCBI Taxonomy" id="574655"/>
    <lineage>
        <taxon>Eukaryota</taxon>
        <taxon>Fungi</taxon>
        <taxon>Dikarya</taxon>
        <taxon>Ascomycota</taxon>
        <taxon>Pezizomycotina</taxon>
        <taxon>Dothideomycetes</taxon>
        <taxon>Dothideomycetidae</taxon>
        <taxon>Mycosphaerellales</taxon>
        <taxon>Teratosphaeriaceae</taxon>
        <taxon>Elasticomyces</taxon>
    </lineage>
</organism>
<dbReference type="AlphaFoldDB" id="A0AAN8A5R4"/>
<comment type="caution">
    <text evidence="1">The sequence shown here is derived from an EMBL/GenBank/DDBJ whole genome shotgun (WGS) entry which is preliminary data.</text>
</comment>
<evidence type="ECO:0000313" key="2">
    <source>
        <dbReference type="Proteomes" id="UP001310594"/>
    </source>
</evidence>
<protein>
    <submittedName>
        <fullName evidence="1">Uncharacterized protein</fullName>
    </submittedName>
</protein>